<organism evidence="2 3">
    <name type="scientific">Actinomadura nitritigenes</name>
    <dbReference type="NCBI Taxonomy" id="134602"/>
    <lineage>
        <taxon>Bacteria</taxon>
        <taxon>Bacillati</taxon>
        <taxon>Actinomycetota</taxon>
        <taxon>Actinomycetes</taxon>
        <taxon>Streptosporangiales</taxon>
        <taxon>Thermomonosporaceae</taxon>
        <taxon>Actinomadura</taxon>
    </lineage>
</organism>
<dbReference type="Proteomes" id="UP000666915">
    <property type="component" value="Unassembled WGS sequence"/>
</dbReference>
<evidence type="ECO:0008006" key="4">
    <source>
        <dbReference type="Google" id="ProtNLM"/>
    </source>
</evidence>
<evidence type="ECO:0000256" key="1">
    <source>
        <dbReference type="SAM" id="Phobius"/>
    </source>
</evidence>
<keyword evidence="1" id="KW-0812">Transmembrane</keyword>
<proteinExistence type="predicted"/>
<comment type="caution">
    <text evidence="2">The sequence shown here is derived from an EMBL/GenBank/DDBJ whole genome shotgun (WGS) entry which is preliminary data.</text>
</comment>
<accession>A0ABS3QPS3</accession>
<evidence type="ECO:0000313" key="2">
    <source>
        <dbReference type="EMBL" id="MBO2435916.1"/>
    </source>
</evidence>
<feature type="transmembrane region" description="Helical" evidence="1">
    <location>
        <begin position="20"/>
        <end position="45"/>
    </location>
</feature>
<keyword evidence="1" id="KW-1133">Transmembrane helix</keyword>
<evidence type="ECO:0000313" key="3">
    <source>
        <dbReference type="Proteomes" id="UP000666915"/>
    </source>
</evidence>
<gene>
    <name evidence="2" type="ORF">J4557_00140</name>
</gene>
<name>A0ABS3QPS3_9ACTN</name>
<protein>
    <recommendedName>
        <fullName evidence="4">DUF2892 domain-containing protein</fullName>
    </recommendedName>
</protein>
<dbReference type="RefSeq" id="WP_208264228.1">
    <property type="nucleotide sequence ID" value="NZ_BAAAGM010000009.1"/>
</dbReference>
<keyword evidence="1" id="KW-0472">Membrane</keyword>
<keyword evidence="3" id="KW-1185">Reference proteome</keyword>
<reference evidence="2 3" key="1">
    <citation type="submission" date="2021-03" db="EMBL/GenBank/DDBJ databases">
        <authorList>
            <person name="Kanchanasin P."/>
            <person name="Saeng-In P."/>
            <person name="Phongsopitanun W."/>
            <person name="Yuki M."/>
            <person name="Kudo T."/>
            <person name="Ohkuma M."/>
            <person name="Tanasupawat S."/>
        </authorList>
    </citation>
    <scope>NUCLEOTIDE SEQUENCE [LARGE SCALE GENOMIC DNA]</scope>
    <source>
        <strain evidence="2 3">L46</strain>
    </source>
</reference>
<sequence>MAGEPLGRHLVRGAVGFGALAGAIALVPLIGVAGLVLAPVGLVALRGCPACWFMALAETLSRGRLERTCEDGVCELRTPAGARSTGRHPGPG</sequence>
<dbReference type="EMBL" id="JAGEOK010000001">
    <property type="protein sequence ID" value="MBO2435916.1"/>
    <property type="molecule type" value="Genomic_DNA"/>
</dbReference>